<accession>A0A016UN45</accession>
<evidence type="ECO:0000313" key="2">
    <source>
        <dbReference type="Proteomes" id="UP000024635"/>
    </source>
</evidence>
<dbReference type="EMBL" id="JARK01001369">
    <property type="protein sequence ID" value="EYC16580.1"/>
    <property type="molecule type" value="Genomic_DNA"/>
</dbReference>
<organism evidence="1 2">
    <name type="scientific">Ancylostoma ceylanicum</name>
    <dbReference type="NCBI Taxonomy" id="53326"/>
    <lineage>
        <taxon>Eukaryota</taxon>
        <taxon>Metazoa</taxon>
        <taxon>Ecdysozoa</taxon>
        <taxon>Nematoda</taxon>
        <taxon>Chromadorea</taxon>
        <taxon>Rhabditida</taxon>
        <taxon>Rhabditina</taxon>
        <taxon>Rhabditomorpha</taxon>
        <taxon>Strongyloidea</taxon>
        <taxon>Ancylostomatidae</taxon>
        <taxon>Ancylostomatinae</taxon>
        <taxon>Ancylostoma</taxon>
    </lineage>
</organism>
<dbReference type="AlphaFoldDB" id="A0A016UN45"/>
<sequence length="75" mass="8664">MNREQHCILLSRESTLLHKYPVQKKVICLMKLGKERRDEPPAALLLPPLNAPQETHTGFSVVLRAWQRRSSTDTE</sequence>
<name>A0A016UN45_9BILA</name>
<reference evidence="2" key="1">
    <citation type="journal article" date="2015" name="Nat. Genet.">
        <title>The genome and transcriptome of the zoonotic hookworm Ancylostoma ceylanicum identify infection-specific gene families.</title>
        <authorList>
            <person name="Schwarz E.M."/>
            <person name="Hu Y."/>
            <person name="Antoshechkin I."/>
            <person name="Miller M.M."/>
            <person name="Sternberg P.W."/>
            <person name="Aroian R.V."/>
        </authorList>
    </citation>
    <scope>NUCLEOTIDE SEQUENCE</scope>
    <source>
        <strain evidence="2">HY135</strain>
    </source>
</reference>
<protein>
    <submittedName>
        <fullName evidence="1">Uncharacterized protein</fullName>
    </submittedName>
</protein>
<comment type="caution">
    <text evidence="1">The sequence shown here is derived from an EMBL/GenBank/DDBJ whole genome shotgun (WGS) entry which is preliminary data.</text>
</comment>
<proteinExistence type="predicted"/>
<keyword evidence="2" id="KW-1185">Reference proteome</keyword>
<gene>
    <name evidence="1" type="primary">Acey_s0033.g2732</name>
    <name evidence="1" type="ORF">Y032_0033g2732</name>
</gene>
<evidence type="ECO:0000313" key="1">
    <source>
        <dbReference type="EMBL" id="EYC16580.1"/>
    </source>
</evidence>
<dbReference type="Proteomes" id="UP000024635">
    <property type="component" value="Unassembled WGS sequence"/>
</dbReference>